<keyword evidence="3" id="KW-0808">Transferase</keyword>
<dbReference type="GO" id="GO:0032259">
    <property type="term" value="P:methylation"/>
    <property type="evidence" value="ECO:0007669"/>
    <property type="project" value="UniProtKB-KW"/>
</dbReference>
<protein>
    <submittedName>
        <fullName evidence="3">25S rRNA (Adenine2142-N1)-methyltransferase</fullName>
        <ecNumber evidence="3">2.1.1.286</ecNumber>
    </submittedName>
</protein>
<sequence>MHCTALLVAGLVSLGACAAVETNNAIDARDDGTNSCKKQNCMDDSQAEKVADNFAHLVSAYTKADAEAVMAPDFLDYSDSVTALINSGCPNGPVPYGAPTFASRDQFEAGQSSQPNITFTILSVWHNCDTVILRWRGPLPNPFPNAISPQQAVTGLIVIETSFQGFNCPQPFLIKTVFSEFNSAAWLYDLSVFVPNCTADGFGYPPAGVRAKM</sequence>
<evidence type="ECO:0000313" key="4">
    <source>
        <dbReference type="Proteomes" id="UP001274830"/>
    </source>
</evidence>
<keyword evidence="1" id="KW-0732">Signal</keyword>
<dbReference type="InterPro" id="IPR058645">
    <property type="entry name" value="NTF2-like_dom_7"/>
</dbReference>
<feature type="domain" description="NTF2-like" evidence="2">
    <location>
        <begin position="40"/>
        <end position="192"/>
    </location>
</feature>
<dbReference type="EC" id="2.1.1.286" evidence="3"/>
<reference evidence="3" key="1">
    <citation type="submission" date="2023-07" db="EMBL/GenBank/DDBJ databases">
        <title>Black Yeasts Isolated from many extreme environments.</title>
        <authorList>
            <person name="Coleine C."/>
            <person name="Stajich J.E."/>
            <person name="Selbmann L."/>
        </authorList>
    </citation>
    <scope>NUCLEOTIDE SEQUENCE</scope>
    <source>
        <strain evidence="3">CCFEE 5485</strain>
    </source>
</reference>
<dbReference type="AlphaFoldDB" id="A0AAE0WL74"/>
<gene>
    <name evidence="3" type="primary">BMT2_1</name>
    <name evidence="3" type="ORF">LTR78_006325</name>
</gene>
<comment type="caution">
    <text evidence="3">The sequence shown here is derived from an EMBL/GenBank/DDBJ whole genome shotgun (WGS) entry which is preliminary data.</text>
</comment>
<evidence type="ECO:0000313" key="3">
    <source>
        <dbReference type="EMBL" id="KAK3673772.1"/>
    </source>
</evidence>
<dbReference type="Pfam" id="PF26534">
    <property type="entry name" value="NTF2_7"/>
    <property type="match status" value="1"/>
</dbReference>
<proteinExistence type="predicted"/>
<dbReference type="EMBL" id="JAUTXT010000023">
    <property type="protein sequence ID" value="KAK3673772.1"/>
    <property type="molecule type" value="Genomic_DNA"/>
</dbReference>
<name>A0AAE0WL74_9PEZI</name>
<feature type="signal peptide" evidence="1">
    <location>
        <begin position="1"/>
        <end position="19"/>
    </location>
</feature>
<feature type="chain" id="PRO_5042077363" evidence="1">
    <location>
        <begin position="20"/>
        <end position="213"/>
    </location>
</feature>
<dbReference type="Proteomes" id="UP001274830">
    <property type="component" value="Unassembled WGS sequence"/>
</dbReference>
<keyword evidence="4" id="KW-1185">Reference proteome</keyword>
<organism evidence="3 4">
    <name type="scientific">Recurvomyces mirabilis</name>
    <dbReference type="NCBI Taxonomy" id="574656"/>
    <lineage>
        <taxon>Eukaryota</taxon>
        <taxon>Fungi</taxon>
        <taxon>Dikarya</taxon>
        <taxon>Ascomycota</taxon>
        <taxon>Pezizomycotina</taxon>
        <taxon>Dothideomycetes</taxon>
        <taxon>Dothideomycetidae</taxon>
        <taxon>Mycosphaerellales</taxon>
        <taxon>Teratosphaeriaceae</taxon>
        <taxon>Recurvomyces</taxon>
    </lineage>
</organism>
<evidence type="ECO:0000259" key="2">
    <source>
        <dbReference type="Pfam" id="PF26534"/>
    </source>
</evidence>
<accession>A0AAE0WL74</accession>
<dbReference type="GO" id="GO:0008168">
    <property type="term" value="F:methyltransferase activity"/>
    <property type="evidence" value="ECO:0007669"/>
    <property type="project" value="UniProtKB-KW"/>
</dbReference>
<keyword evidence="3" id="KW-0489">Methyltransferase</keyword>
<evidence type="ECO:0000256" key="1">
    <source>
        <dbReference type="SAM" id="SignalP"/>
    </source>
</evidence>